<dbReference type="Pfam" id="PF07980">
    <property type="entry name" value="SusD_RagB"/>
    <property type="match status" value="1"/>
</dbReference>
<dbReference type="Proteomes" id="UP001501508">
    <property type="component" value="Unassembled WGS sequence"/>
</dbReference>
<evidence type="ECO:0000256" key="1">
    <source>
        <dbReference type="ARBA" id="ARBA00004442"/>
    </source>
</evidence>
<comment type="similarity">
    <text evidence="2">Belongs to the SusD family.</text>
</comment>
<evidence type="ECO:0000313" key="9">
    <source>
        <dbReference type="Proteomes" id="UP001501508"/>
    </source>
</evidence>
<dbReference type="PROSITE" id="PS51257">
    <property type="entry name" value="PROKAR_LIPOPROTEIN"/>
    <property type="match status" value="1"/>
</dbReference>
<keyword evidence="3" id="KW-0732">Signal</keyword>
<evidence type="ECO:0000259" key="7">
    <source>
        <dbReference type="Pfam" id="PF14322"/>
    </source>
</evidence>
<evidence type="ECO:0000256" key="3">
    <source>
        <dbReference type="ARBA" id="ARBA00022729"/>
    </source>
</evidence>
<dbReference type="InterPro" id="IPR012944">
    <property type="entry name" value="SusD_RagB_dom"/>
</dbReference>
<dbReference type="Gene3D" id="1.25.40.390">
    <property type="match status" value="1"/>
</dbReference>
<name>A0ABP8M008_9BACT</name>
<evidence type="ECO:0000256" key="2">
    <source>
        <dbReference type="ARBA" id="ARBA00006275"/>
    </source>
</evidence>
<dbReference type="SUPFAM" id="SSF48452">
    <property type="entry name" value="TPR-like"/>
    <property type="match status" value="1"/>
</dbReference>
<sequence length="602" mass="67507">MKKLNIYAVLLQVSLAASLFSCKDLLDKEPNDFSSGGFYKSEAAVKTGLTGVYQNLYYFPAARLPFNVMLDHWTPMATERAENTTIGAGGSLNPDNAVIIAFWTNLFGTVARANSVLSGAEPFLSTLEGKSAQYLAETRVLRAYAYYQLIANFGDVPFFTKPVTTEEYKVGRTDRAVVLDFILEDLEKAAADLPWITTERGRVDKAAALGLKARAALLGGSLNYGGKGAEYFKASAAAAKQVIGQRALAQKYDDLFTKQGQAKADVKNETLFEIMFSDQGSQQYHWIGFGQVSRNYGQTGRHPSQILVDTYECIDGKRIDESPLYNPKKPSLNRDPRFKSTIWMHGDTVQGNTTGNDNGRIKFVLEAYNPKTSFYNFNTNQWVENVNADINSGAAWTSFVNAGMGYIWKKFSNETSESVNLQTCNVPLLRYAEVLLTYAEAKIELNELDQSVYDAIDQVRVRSGMPKVSADRIGNQDKMRQLVRRERKVELIMEGLHFTDMRRWNIGDLTNAGPSYGFPIATSLDAGGNLLTGGYKDVTPDMIPNFKLSARHDLNDVPSYEAYKEKLKVRDRNRFWNDRFNLLPVPQLEIDRNPNLKQNKDY</sequence>
<reference evidence="9" key="1">
    <citation type="journal article" date="2019" name="Int. J. Syst. Evol. Microbiol.">
        <title>The Global Catalogue of Microorganisms (GCM) 10K type strain sequencing project: providing services to taxonomists for standard genome sequencing and annotation.</title>
        <authorList>
            <consortium name="The Broad Institute Genomics Platform"/>
            <consortium name="The Broad Institute Genome Sequencing Center for Infectious Disease"/>
            <person name="Wu L."/>
            <person name="Ma J."/>
        </authorList>
    </citation>
    <scope>NUCLEOTIDE SEQUENCE [LARGE SCALE GENOMIC DNA]</scope>
    <source>
        <strain evidence="9">JCM 31920</strain>
    </source>
</reference>
<keyword evidence="5" id="KW-0998">Cell outer membrane</keyword>
<dbReference type="Pfam" id="PF14322">
    <property type="entry name" value="SusD-like_3"/>
    <property type="match status" value="1"/>
</dbReference>
<evidence type="ECO:0000256" key="4">
    <source>
        <dbReference type="ARBA" id="ARBA00023136"/>
    </source>
</evidence>
<evidence type="ECO:0000256" key="5">
    <source>
        <dbReference type="ARBA" id="ARBA00023237"/>
    </source>
</evidence>
<dbReference type="InterPro" id="IPR011990">
    <property type="entry name" value="TPR-like_helical_dom_sf"/>
</dbReference>
<feature type="domain" description="SusD-like N-terminal" evidence="7">
    <location>
        <begin position="26"/>
        <end position="216"/>
    </location>
</feature>
<dbReference type="RefSeq" id="WP_345030000.1">
    <property type="nucleotide sequence ID" value="NZ_BAABEY010000025.1"/>
</dbReference>
<organism evidence="8 9">
    <name type="scientific">Ravibacter arvi</name>
    <dbReference type="NCBI Taxonomy" id="2051041"/>
    <lineage>
        <taxon>Bacteria</taxon>
        <taxon>Pseudomonadati</taxon>
        <taxon>Bacteroidota</taxon>
        <taxon>Cytophagia</taxon>
        <taxon>Cytophagales</taxon>
        <taxon>Spirosomataceae</taxon>
        <taxon>Ravibacter</taxon>
    </lineage>
</organism>
<dbReference type="EMBL" id="BAABEY010000025">
    <property type="protein sequence ID" value="GAA4441559.1"/>
    <property type="molecule type" value="Genomic_DNA"/>
</dbReference>
<comment type="subcellular location">
    <subcellularLocation>
        <location evidence="1">Cell outer membrane</location>
    </subcellularLocation>
</comment>
<gene>
    <name evidence="8" type="ORF">GCM10023091_27020</name>
</gene>
<proteinExistence type="inferred from homology"/>
<dbReference type="InterPro" id="IPR033985">
    <property type="entry name" value="SusD-like_N"/>
</dbReference>
<comment type="caution">
    <text evidence="8">The sequence shown here is derived from an EMBL/GenBank/DDBJ whole genome shotgun (WGS) entry which is preliminary data.</text>
</comment>
<keyword evidence="9" id="KW-1185">Reference proteome</keyword>
<evidence type="ECO:0000313" key="8">
    <source>
        <dbReference type="EMBL" id="GAA4441559.1"/>
    </source>
</evidence>
<accession>A0ABP8M008</accession>
<evidence type="ECO:0000259" key="6">
    <source>
        <dbReference type="Pfam" id="PF07980"/>
    </source>
</evidence>
<keyword evidence="4" id="KW-0472">Membrane</keyword>
<feature type="domain" description="RagB/SusD" evidence="6">
    <location>
        <begin position="268"/>
        <end position="602"/>
    </location>
</feature>
<protein>
    <submittedName>
        <fullName evidence="8">RagB/SusD family nutrient uptake outer membrane protein</fullName>
    </submittedName>
</protein>